<evidence type="ECO:0000313" key="7">
    <source>
        <dbReference type="EMBL" id="RVT92170.1"/>
    </source>
</evidence>
<evidence type="ECO:0000256" key="3">
    <source>
        <dbReference type="ARBA" id="ARBA00012000"/>
    </source>
</evidence>
<gene>
    <name evidence="7" type="ORF">EOD42_18310</name>
</gene>
<dbReference type="EMBL" id="SACL01000007">
    <property type="protein sequence ID" value="RVT92170.1"/>
    <property type="molecule type" value="Genomic_DNA"/>
</dbReference>
<dbReference type="Gene3D" id="1.10.1670.40">
    <property type="match status" value="1"/>
</dbReference>
<dbReference type="InterPro" id="IPR051912">
    <property type="entry name" value="Alkylbase_DNA_Glycosylase/TA"/>
</dbReference>
<reference evidence="7 8" key="1">
    <citation type="submission" date="2019-01" db="EMBL/GenBank/DDBJ databases">
        <authorList>
            <person name="Chen W.-M."/>
        </authorList>
    </citation>
    <scope>NUCLEOTIDE SEQUENCE [LARGE SCALE GENOMIC DNA]</scope>
    <source>
        <strain evidence="7 8">CCP-6</strain>
    </source>
</reference>
<evidence type="ECO:0000256" key="5">
    <source>
        <dbReference type="ARBA" id="ARBA00023204"/>
    </source>
</evidence>
<dbReference type="GO" id="GO:0043916">
    <property type="term" value="F:DNA-7-methylguanine glycosylase activity"/>
    <property type="evidence" value="ECO:0007669"/>
    <property type="project" value="TreeGrafter"/>
</dbReference>
<keyword evidence="8" id="KW-1185">Reference proteome</keyword>
<dbReference type="InterPro" id="IPR003265">
    <property type="entry name" value="HhH-GPD_domain"/>
</dbReference>
<dbReference type="FunFam" id="1.10.340.30:FF:000004">
    <property type="entry name" value="DNA-3-methyladenine glycosylase II"/>
    <property type="match status" value="1"/>
</dbReference>
<dbReference type="Pfam" id="PF00730">
    <property type="entry name" value="HhH-GPD"/>
    <property type="match status" value="1"/>
</dbReference>
<evidence type="ECO:0000259" key="6">
    <source>
        <dbReference type="SMART" id="SM00478"/>
    </source>
</evidence>
<comment type="catalytic activity">
    <reaction evidence="1">
        <text>Hydrolysis of alkylated DNA, releasing 3-methyladenine, 3-methylguanine, 7-methylguanine and 7-methyladenine.</text>
        <dbReference type="EC" id="3.2.2.21"/>
    </reaction>
</comment>
<dbReference type="Gene3D" id="1.10.340.30">
    <property type="entry name" value="Hypothetical protein, domain 2"/>
    <property type="match status" value="1"/>
</dbReference>
<proteinExistence type="inferred from homology"/>
<sequence>MTYAQGRAALAQTELFGPIIRQVGRCLLKPEKREPYEALVRAIAHQQVHGRAAEAMLGRLLLLYPHADFPPPTALLDAGPDKLRACGFSAAKCASILDIAEKSAAGWVPTRRAAMRLSDEELIERLVALRGVGRWTVEMLLIFTLGRMDVLPVDDFGVREGYRMALKLETQPKPKELAAVGAAWAPFRSVAAWYLWRNVDLERKMKMVAP</sequence>
<dbReference type="GO" id="GO:0032131">
    <property type="term" value="F:alkylated DNA binding"/>
    <property type="evidence" value="ECO:0007669"/>
    <property type="project" value="TreeGrafter"/>
</dbReference>
<dbReference type="CDD" id="cd00056">
    <property type="entry name" value="ENDO3c"/>
    <property type="match status" value="1"/>
</dbReference>
<dbReference type="Proteomes" id="UP000282957">
    <property type="component" value="Unassembled WGS sequence"/>
</dbReference>
<name>A0A437M396_9PROT</name>
<evidence type="ECO:0000256" key="2">
    <source>
        <dbReference type="ARBA" id="ARBA00010817"/>
    </source>
</evidence>
<dbReference type="InterPro" id="IPR011257">
    <property type="entry name" value="DNA_glycosylase"/>
</dbReference>
<dbReference type="GO" id="GO:0006285">
    <property type="term" value="P:base-excision repair, AP site formation"/>
    <property type="evidence" value="ECO:0007669"/>
    <property type="project" value="TreeGrafter"/>
</dbReference>
<accession>A0A437M396</accession>
<dbReference type="GO" id="GO:0032993">
    <property type="term" value="C:protein-DNA complex"/>
    <property type="evidence" value="ECO:0007669"/>
    <property type="project" value="TreeGrafter"/>
</dbReference>
<dbReference type="GO" id="GO:0006307">
    <property type="term" value="P:DNA alkylation repair"/>
    <property type="evidence" value="ECO:0007669"/>
    <property type="project" value="TreeGrafter"/>
</dbReference>
<comment type="similarity">
    <text evidence="2">Belongs to the alkylbase DNA glycosidase AlkA family.</text>
</comment>
<dbReference type="SMART" id="SM00478">
    <property type="entry name" value="ENDO3c"/>
    <property type="match status" value="1"/>
</dbReference>
<evidence type="ECO:0000256" key="4">
    <source>
        <dbReference type="ARBA" id="ARBA00022763"/>
    </source>
</evidence>
<dbReference type="PANTHER" id="PTHR43003:SF5">
    <property type="entry name" value="DNA-3-METHYLADENINE GLYCOSYLASE"/>
    <property type="match status" value="1"/>
</dbReference>
<protein>
    <recommendedName>
        <fullName evidence="3">DNA-3-methyladenine glycosylase II</fullName>
        <ecNumber evidence="3">3.2.2.21</ecNumber>
    </recommendedName>
</protein>
<dbReference type="SUPFAM" id="SSF48150">
    <property type="entry name" value="DNA-glycosylase"/>
    <property type="match status" value="1"/>
</dbReference>
<comment type="caution">
    <text evidence="7">The sequence shown here is derived from an EMBL/GenBank/DDBJ whole genome shotgun (WGS) entry which is preliminary data.</text>
</comment>
<evidence type="ECO:0000313" key="8">
    <source>
        <dbReference type="Proteomes" id="UP000282957"/>
    </source>
</evidence>
<dbReference type="RefSeq" id="WP_127789024.1">
    <property type="nucleotide sequence ID" value="NZ_SACL01000007.1"/>
</dbReference>
<feature type="domain" description="HhH-GPD" evidence="6">
    <location>
        <begin position="44"/>
        <end position="204"/>
    </location>
</feature>
<evidence type="ECO:0000256" key="1">
    <source>
        <dbReference type="ARBA" id="ARBA00000086"/>
    </source>
</evidence>
<dbReference type="OrthoDB" id="9811249at2"/>
<dbReference type="GO" id="GO:0008725">
    <property type="term" value="F:DNA-3-methyladenine glycosylase activity"/>
    <property type="evidence" value="ECO:0007669"/>
    <property type="project" value="TreeGrafter"/>
</dbReference>
<dbReference type="EC" id="3.2.2.21" evidence="3"/>
<dbReference type="AlphaFoldDB" id="A0A437M396"/>
<dbReference type="PANTHER" id="PTHR43003">
    <property type="entry name" value="DNA-3-METHYLADENINE GLYCOSYLASE"/>
    <property type="match status" value="1"/>
</dbReference>
<organism evidence="7 8">
    <name type="scientific">Rhodovarius crocodyli</name>
    <dbReference type="NCBI Taxonomy" id="1979269"/>
    <lineage>
        <taxon>Bacteria</taxon>
        <taxon>Pseudomonadati</taxon>
        <taxon>Pseudomonadota</taxon>
        <taxon>Alphaproteobacteria</taxon>
        <taxon>Acetobacterales</taxon>
        <taxon>Roseomonadaceae</taxon>
        <taxon>Rhodovarius</taxon>
    </lineage>
</organism>
<keyword evidence="5" id="KW-0234">DNA repair</keyword>
<keyword evidence="4" id="KW-0227">DNA damage</keyword>